<gene>
    <name evidence="1" type="ORF">NCTC7023_00793</name>
</gene>
<evidence type="ECO:0000313" key="1">
    <source>
        <dbReference type="EMBL" id="SUO81447.1"/>
    </source>
</evidence>
<protein>
    <recommendedName>
        <fullName evidence="3">Transposase</fullName>
    </recommendedName>
</protein>
<dbReference type="EMBL" id="UHHT01000001">
    <property type="protein sequence ID" value="SUO81447.1"/>
    <property type="molecule type" value="Genomic_DNA"/>
</dbReference>
<evidence type="ECO:0000313" key="2">
    <source>
        <dbReference type="Proteomes" id="UP000255476"/>
    </source>
</evidence>
<proteinExistence type="predicted"/>
<name>A0AAX2LIL7_STRSZ</name>
<dbReference type="Proteomes" id="UP000255476">
    <property type="component" value="Unassembled WGS sequence"/>
</dbReference>
<reference evidence="1 2" key="1">
    <citation type="submission" date="2018-06" db="EMBL/GenBank/DDBJ databases">
        <authorList>
            <consortium name="Pathogen Informatics"/>
            <person name="Doyle S."/>
        </authorList>
    </citation>
    <scope>NUCLEOTIDE SEQUENCE [LARGE SCALE GENOMIC DNA]</scope>
    <source>
        <strain evidence="1 2">NCTC7023</strain>
    </source>
</reference>
<sequence length="48" mass="5516">MNQGNGFMIRLLYNLTLLKDTLRNLEMMSLGLMNFTTIENVKGILLII</sequence>
<accession>A0AAX2LIL7</accession>
<comment type="caution">
    <text evidence="1">The sequence shown here is derived from an EMBL/GenBank/DDBJ whole genome shotgun (WGS) entry which is preliminary data.</text>
</comment>
<organism evidence="1 2">
    <name type="scientific">Streptococcus equi subsp. zooepidemicus</name>
    <dbReference type="NCBI Taxonomy" id="40041"/>
    <lineage>
        <taxon>Bacteria</taxon>
        <taxon>Bacillati</taxon>
        <taxon>Bacillota</taxon>
        <taxon>Bacilli</taxon>
        <taxon>Lactobacillales</taxon>
        <taxon>Streptococcaceae</taxon>
        <taxon>Streptococcus</taxon>
    </lineage>
</organism>
<dbReference type="AlphaFoldDB" id="A0AAX2LIL7"/>
<evidence type="ECO:0008006" key="3">
    <source>
        <dbReference type="Google" id="ProtNLM"/>
    </source>
</evidence>